<dbReference type="InterPro" id="IPR011123">
    <property type="entry name" value="Y_Y_Y"/>
</dbReference>
<dbReference type="SMART" id="SM00421">
    <property type="entry name" value="HTH_LUXR"/>
    <property type="match status" value="1"/>
</dbReference>
<dbReference type="InterPro" id="IPR036388">
    <property type="entry name" value="WH-like_DNA-bd_sf"/>
</dbReference>
<keyword evidence="1" id="KW-0175">Coiled coil</keyword>
<evidence type="ECO:0000256" key="2">
    <source>
        <dbReference type="SAM" id="Phobius"/>
    </source>
</evidence>
<gene>
    <name evidence="4" type="ORF">GCM10007423_36830</name>
</gene>
<reference evidence="5" key="1">
    <citation type="journal article" date="2019" name="Int. J. Syst. Evol. Microbiol.">
        <title>The Global Catalogue of Microorganisms (GCM) 10K type strain sequencing project: providing services to taxonomists for standard genome sequencing and annotation.</title>
        <authorList>
            <consortium name="The Broad Institute Genomics Platform"/>
            <consortium name="The Broad Institute Genome Sequencing Center for Infectious Disease"/>
            <person name="Wu L."/>
            <person name="Ma J."/>
        </authorList>
    </citation>
    <scope>NUCLEOTIDE SEQUENCE [LARGE SCALE GENOMIC DNA]</scope>
    <source>
        <strain evidence="5">CGMCC 1.15288</strain>
    </source>
</reference>
<dbReference type="InterPro" id="IPR016032">
    <property type="entry name" value="Sig_transdc_resp-reg_C-effctor"/>
</dbReference>
<dbReference type="InterPro" id="IPR015943">
    <property type="entry name" value="WD40/YVTN_repeat-like_dom_sf"/>
</dbReference>
<dbReference type="Proteomes" id="UP000600214">
    <property type="component" value="Unassembled WGS sequence"/>
</dbReference>
<evidence type="ECO:0000256" key="1">
    <source>
        <dbReference type="SAM" id="Coils"/>
    </source>
</evidence>
<dbReference type="EMBL" id="BMIA01000002">
    <property type="protein sequence ID" value="GGH41172.1"/>
    <property type="molecule type" value="Genomic_DNA"/>
</dbReference>
<feature type="domain" description="HTH luxR-type" evidence="3">
    <location>
        <begin position="875"/>
        <end position="932"/>
    </location>
</feature>
<evidence type="ECO:0000313" key="5">
    <source>
        <dbReference type="Proteomes" id="UP000600214"/>
    </source>
</evidence>
<feature type="coiled-coil region" evidence="1">
    <location>
        <begin position="752"/>
        <end position="830"/>
    </location>
</feature>
<dbReference type="InterPro" id="IPR013783">
    <property type="entry name" value="Ig-like_fold"/>
</dbReference>
<protein>
    <recommendedName>
        <fullName evidence="3">HTH luxR-type domain-containing protein</fullName>
    </recommendedName>
</protein>
<keyword evidence="2" id="KW-0812">Transmembrane</keyword>
<comment type="caution">
    <text evidence="4">The sequence shown here is derived from an EMBL/GenBank/DDBJ whole genome shotgun (WGS) entry which is preliminary data.</text>
</comment>
<dbReference type="Gene3D" id="2.60.40.10">
    <property type="entry name" value="Immunoglobulins"/>
    <property type="match status" value="1"/>
</dbReference>
<name>A0ABQ1YW92_9BACT</name>
<sequence length="935" mass="106986">MLVTIFRPSLAQETPPLINYPASLYKAHNQNWDMSQSADDIIYSANSDGLLEHDGASWKLYPLPDGQIVRAALYDEHTSEQPGGKVLNRSAQAEQRIYVGGFSEFGYWKKEADGQLKYYSLSKKAGFVSLKTEEIWHILKTPRYIYFQSFSVIYRYDGKNLKEIKSPGNIMFMRFVRNRVLVQSIGRGIYELKGEQFEPLTGTESLSPTIISSILPFSNGGILISTTKHGLFIWQNGTLIPWNIAISEDLKRNIVNRAIVMSRDSSIVFGTIQNGVYVVSKNGVLRYQFNKETGLQNNTVLALKEDARQQLWIGLDQGIDMVKMSSPIIAYQTSDNPLGSTYAAAIWRGNLYVGSNKGVFVKKWLSPEPFRPVRGLEGQTWALKVLDDQLLCGHNDATYRIEENGITKISNINGGWIFLPVKYGRDTLLLQGAYVGLHVYKKDAKGVWTYAYPVKNSVPIPIRQIVRDHAGTFWLGHAYRGLFQTKLTPALDSALLWKEFKAPQDLPSEFSVEVVQWLNGQVRVRSGNAFFQPDPSGKLITSSDFSKEEDNYKVRTGLHGDWFKVFINRVAFYQPGKETRILPLSLVRNSETVVPLSEDYYFFCLDNGYALYNRKTRDEQNEAAGPPAIRKVANLRNLNETFAVSGAPSLPAEVRSLRIAFALPVYGQNVQYKYRLKGLTDQWSEWTDQSFVEFTNLESTDYIFEIRSNLNDTIGTYHFGVKPYWRETLFAKILFAVIIAVALAALIVYQEKRLARHRRKLIEEQEEKLRQQRLSSERRIMQIQNEKLQSDIQSKSQQLSNVAINVVKKNEILEEIRDELKQVKAEMGQQLPNIHYQKLLHSIERNVAGKDDWVLFEQNFDEVHEQFFKRLRQIYPTISPSELRLAACLRMNLSTKEMAPVLGISVRGVEIKRYRLRKKLGLDNDANLAQFMMDI</sequence>
<dbReference type="Gene3D" id="1.10.10.10">
    <property type="entry name" value="Winged helix-like DNA-binding domain superfamily/Winged helix DNA-binding domain"/>
    <property type="match status" value="1"/>
</dbReference>
<dbReference type="Gene3D" id="2.130.10.10">
    <property type="entry name" value="YVTN repeat-like/Quinoprotein amine dehydrogenase"/>
    <property type="match status" value="1"/>
</dbReference>
<accession>A0ABQ1YW92</accession>
<evidence type="ECO:0000259" key="3">
    <source>
        <dbReference type="SMART" id="SM00421"/>
    </source>
</evidence>
<organism evidence="4 5">
    <name type="scientific">Dyadobacter endophyticus</name>
    <dbReference type="NCBI Taxonomy" id="1749036"/>
    <lineage>
        <taxon>Bacteria</taxon>
        <taxon>Pseudomonadati</taxon>
        <taxon>Bacteroidota</taxon>
        <taxon>Cytophagia</taxon>
        <taxon>Cytophagales</taxon>
        <taxon>Spirosomataceae</taxon>
        <taxon>Dyadobacter</taxon>
    </lineage>
</organism>
<proteinExistence type="predicted"/>
<feature type="transmembrane region" description="Helical" evidence="2">
    <location>
        <begin position="729"/>
        <end position="749"/>
    </location>
</feature>
<keyword evidence="2" id="KW-1133">Transmembrane helix</keyword>
<keyword evidence="5" id="KW-1185">Reference proteome</keyword>
<dbReference type="Pfam" id="PF07495">
    <property type="entry name" value="Y_Y_Y"/>
    <property type="match status" value="1"/>
</dbReference>
<dbReference type="InterPro" id="IPR000792">
    <property type="entry name" value="Tscrpt_reg_LuxR_C"/>
</dbReference>
<dbReference type="SUPFAM" id="SSF46894">
    <property type="entry name" value="C-terminal effector domain of the bipartite response regulators"/>
    <property type="match status" value="1"/>
</dbReference>
<dbReference type="SUPFAM" id="SSF63829">
    <property type="entry name" value="Calcium-dependent phosphotriesterase"/>
    <property type="match status" value="1"/>
</dbReference>
<keyword evidence="2" id="KW-0472">Membrane</keyword>
<evidence type="ECO:0000313" key="4">
    <source>
        <dbReference type="EMBL" id="GGH41172.1"/>
    </source>
</evidence>